<proteinExistence type="predicted"/>
<gene>
    <name evidence="1" type="ORF">Ae201684_007610</name>
</gene>
<dbReference type="EMBL" id="VJMJ01000090">
    <property type="protein sequence ID" value="KAF0736022.1"/>
    <property type="molecule type" value="Genomic_DNA"/>
</dbReference>
<sequence length="300" mass="34590">MQVSERLQFAVRERSKFIERLQKFLVKRQRWAVSLEMEEVSRAIPANTALRHAAIHRLVDALHSRLQTNFIQAGAFNLNRPVFKGEPIALPLDQLGFRFVNHVSLPLSFQLVARICWNVMSTPRQVGRLRNDENESWECVDVHTVYNKYCAHREGITSHSNVVRKLYEEPSRMVIAIVSTTDDELLLREPSDILEDTQMLWEFTAHNQDADMTNLTIVGQSNATVHMEHEKMKHVPPTQVLASLEQVYVAKPATFLPEATLPIFQLFIERSKDFQERLAHAVSQASRGYSHFDDSYGRQL</sequence>
<organism evidence="1 2">
    <name type="scientific">Aphanomyces euteiches</name>
    <dbReference type="NCBI Taxonomy" id="100861"/>
    <lineage>
        <taxon>Eukaryota</taxon>
        <taxon>Sar</taxon>
        <taxon>Stramenopiles</taxon>
        <taxon>Oomycota</taxon>
        <taxon>Saprolegniomycetes</taxon>
        <taxon>Saprolegniales</taxon>
        <taxon>Verrucalvaceae</taxon>
        <taxon>Aphanomyces</taxon>
    </lineage>
</organism>
<protein>
    <recommendedName>
        <fullName evidence="3">START domain-containing protein</fullName>
    </recommendedName>
</protein>
<keyword evidence="2" id="KW-1185">Reference proteome</keyword>
<accession>A0A6G0X7K4</accession>
<dbReference type="VEuPathDB" id="FungiDB:AeMF1_006231"/>
<evidence type="ECO:0008006" key="3">
    <source>
        <dbReference type="Google" id="ProtNLM"/>
    </source>
</evidence>
<evidence type="ECO:0000313" key="2">
    <source>
        <dbReference type="Proteomes" id="UP000481153"/>
    </source>
</evidence>
<dbReference type="Proteomes" id="UP000481153">
    <property type="component" value="Unassembled WGS sequence"/>
</dbReference>
<evidence type="ECO:0000313" key="1">
    <source>
        <dbReference type="EMBL" id="KAF0736022.1"/>
    </source>
</evidence>
<name>A0A6G0X7K4_9STRA</name>
<reference evidence="1 2" key="1">
    <citation type="submission" date="2019-07" db="EMBL/GenBank/DDBJ databases">
        <title>Genomics analysis of Aphanomyces spp. identifies a new class of oomycete effector associated with host adaptation.</title>
        <authorList>
            <person name="Gaulin E."/>
        </authorList>
    </citation>
    <scope>NUCLEOTIDE SEQUENCE [LARGE SCALE GENOMIC DNA]</scope>
    <source>
        <strain evidence="1 2">ATCC 201684</strain>
    </source>
</reference>
<dbReference type="AlphaFoldDB" id="A0A6G0X7K4"/>
<comment type="caution">
    <text evidence="1">The sequence shown here is derived from an EMBL/GenBank/DDBJ whole genome shotgun (WGS) entry which is preliminary data.</text>
</comment>